<dbReference type="STRING" id="999630.TUZN_1138"/>
<accession>F2L0D6</accession>
<proteinExistence type="predicted"/>
<feature type="domain" description="NurA" evidence="1">
    <location>
        <begin position="85"/>
        <end position="433"/>
    </location>
</feature>
<dbReference type="AlphaFoldDB" id="F2L0D6"/>
<evidence type="ECO:0000313" key="2">
    <source>
        <dbReference type="EMBL" id="AEA12618.1"/>
    </source>
</evidence>
<keyword evidence="3" id="KW-1185">Reference proteome</keyword>
<dbReference type="eggNOG" id="arCOG00367">
    <property type="taxonomic scope" value="Archaea"/>
</dbReference>
<dbReference type="SMART" id="SM00933">
    <property type="entry name" value="NurA"/>
    <property type="match status" value="1"/>
</dbReference>
<dbReference type="EMBL" id="CP002590">
    <property type="protein sequence ID" value="AEA12618.1"/>
    <property type="molecule type" value="Genomic_DNA"/>
</dbReference>
<dbReference type="InterPro" id="IPR018977">
    <property type="entry name" value="NurA_domain"/>
</dbReference>
<dbReference type="KEGG" id="tuz:TUZN_1138"/>
<gene>
    <name evidence="2" type="ordered locus">TUZN_1138</name>
</gene>
<dbReference type="OrthoDB" id="26733at2157"/>
<evidence type="ECO:0000259" key="1">
    <source>
        <dbReference type="SMART" id="SM00933"/>
    </source>
</evidence>
<reference key="2">
    <citation type="submission" date="2011-03" db="EMBL/GenBank/DDBJ databases">
        <title>Complete genome sequence of the thermoacidophilic crenarchaeon Thermoproteus uzoniensis 768-20.</title>
        <authorList>
            <person name="Mardanov A.V."/>
            <person name="Gumerov V.M."/>
            <person name="Beletsky A.V."/>
            <person name="Prokofeva M.I."/>
            <person name="Bonch-Osmolovskaya E.A."/>
            <person name="Ravin N.V."/>
            <person name="Skryabin K.G."/>
        </authorList>
    </citation>
    <scope>NUCLEOTIDE SEQUENCE</scope>
    <source>
        <strain>768-20</strain>
    </source>
</reference>
<organism evidence="2 3">
    <name type="scientific">Thermoproteus uzoniensis (strain 768-20)</name>
    <dbReference type="NCBI Taxonomy" id="999630"/>
    <lineage>
        <taxon>Archaea</taxon>
        <taxon>Thermoproteota</taxon>
        <taxon>Thermoprotei</taxon>
        <taxon>Thermoproteales</taxon>
        <taxon>Thermoproteaceae</taxon>
        <taxon>Thermoproteus</taxon>
    </lineage>
</organism>
<name>F2L0D6_THEU7</name>
<sequence>MAAAPPLLKTVAVHRKFLPAPLRPHKEALYICCSQYGVDHFFDLFVQETRGRIAKYVEYRRSEPSLDFLLSRIPVERAPEAEADLPAVAVDGGIGVVELDNGHKILLARAAAVGRGMLKREFLADVLAVDSSAVSWAYLIMAEALAAAAAVEEGGFDYLLMDGSLYAKAIMLAHNLILTREFQSIFYVPEMIAALYALAHLLERAEEAGIKAVFVSKDSRFKVLKEYAAFEALRGRLDDYIVERGLRWYSVMWLRRFRKAIFSAYQKLRGDREAQAALDALFRQSVADPVVLWRMEARSYTTPMLLGACDAYMNYKGLTSVSRLLDAVADRVEDALAFRGERTGSASEYLEKARKALSTLPKILMFYLKPAQGSEPLLVETPLPNSRMFDGAPVKAFYPQASVDDVVSLLLAQYRDEAHYNYWLWYAHEVASFKSGQLAEYAVYIKQMLRGAGVSTARRVKMAMGL</sequence>
<protein>
    <recommendedName>
        <fullName evidence="1">NurA domain-containing protein</fullName>
    </recommendedName>
</protein>
<reference evidence="2 3" key="1">
    <citation type="journal article" date="2011" name="J. Bacteriol.">
        <title>Complete genome sequence of the thermoacidophilic crenarchaeon Thermoproteus uzoniensis 768-20.</title>
        <authorList>
            <person name="Mardanov A.V."/>
            <person name="Gumerov V.M."/>
            <person name="Beletsky A.V."/>
            <person name="Prokofeva M.I."/>
            <person name="Bonch-Osmolovskaya E.A."/>
            <person name="Ravin N.V."/>
            <person name="Skryabin K.G."/>
        </authorList>
    </citation>
    <scope>NUCLEOTIDE SEQUENCE [LARGE SCALE GENOMIC DNA]</scope>
    <source>
        <strain evidence="2 3">768-20</strain>
    </source>
</reference>
<evidence type="ECO:0000313" key="3">
    <source>
        <dbReference type="Proteomes" id="UP000008138"/>
    </source>
</evidence>
<dbReference type="Pfam" id="PF09376">
    <property type="entry name" value="NurA"/>
    <property type="match status" value="1"/>
</dbReference>
<dbReference type="HOGENOM" id="CLU_638761_0_0_2"/>
<dbReference type="Proteomes" id="UP000008138">
    <property type="component" value="Chromosome"/>
</dbReference>